<comment type="subcellular location">
    <subcellularLocation>
        <location evidence="1">Cell membrane</location>
        <topology evidence="1">Multi-pass membrane protein</topology>
    </subcellularLocation>
</comment>
<name>Q8RR82_9PROT</name>
<feature type="transmembrane region" description="Helical" evidence="6">
    <location>
        <begin position="305"/>
        <end position="328"/>
    </location>
</feature>
<keyword evidence="3 6" id="KW-0812">Transmembrane</keyword>
<dbReference type="PANTHER" id="PTHR30250:SF11">
    <property type="entry name" value="O-ANTIGEN TRANSPORTER-RELATED"/>
    <property type="match status" value="1"/>
</dbReference>
<organism evidence="7">
    <name type="scientific">Komagataeibacter sucrofermentans</name>
    <dbReference type="NCBI Taxonomy" id="1053551"/>
    <lineage>
        <taxon>Bacteria</taxon>
        <taxon>Pseudomonadati</taxon>
        <taxon>Pseudomonadota</taxon>
        <taxon>Alphaproteobacteria</taxon>
        <taxon>Acetobacterales</taxon>
        <taxon>Acetobacteraceae</taxon>
        <taxon>Komagataeibacter</taxon>
    </lineage>
</organism>
<evidence type="ECO:0000256" key="6">
    <source>
        <dbReference type="SAM" id="Phobius"/>
    </source>
</evidence>
<evidence type="ECO:0000256" key="5">
    <source>
        <dbReference type="ARBA" id="ARBA00023136"/>
    </source>
</evidence>
<gene>
    <name evidence="7" type="primary">aceE</name>
</gene>
<reference evidence="7" key="1">
    <citation type="journal article" date="2002" name="Biochem. Biophys. Res. Commun.">
        <title>Novel glycosyltransferase genes involved in the acetan biosynthesis of Acetobacter xylinum.</title>
        <authorList>
            <person name="Ishida T."/>
            <person name="Sugano Y."/>
            <person name="Shoda M."/>
        </authorList>
    </citation>
    <scope>NUCLEOTIDE SEQUENCE</scope>
    <source>
        <strain evidence="7">BPR 2001</strain>
    </source>
</reference>
<feature type="transmembrane region" description="Helical" evidence="6">
    <location>
        <begin position="159"/>
        <end position="179"/>
    </location>
</feature>
<keyword evidence="4 6" id="KW-1133">Transmembrane helix</keyword>
<feature type="transmembrane region" description="Helical" evidence="6">
    <location>
        <begin position="41"/>
        <end position="61"/>
    </location>
</feature>
<accession>Q8RR82</accession>
<evidence type="ECO:0000256" key="3">
    <source>
        <dbReference type="ARBA" id="ARBA00022692"/>
    </source>
</evidence>
<feature type="transmembrane region" description="Helical" evidence="6">
    <location>
        <begin position="373"/>
        <end position="392"/>
    </location>
</feature>
<feature type="transmembrane region" description="Helical" evidence="6">
    <location>
        <begin position="82"/>
        <end position="106"/>
    </location>
</feature>
<sequence length="493" mass="53710">MMARNKFSTNFLFNVFGSIFPIIVSLGTVPFYLHLIGTDRYGIVAISWILLGYLGFLDFGLSRASANALAQLGHATSRERSPVLMTAFYSNLGLGALGGLILYPIGDMVLLHFVRIPPDLMAETRHAYPWMAVMLPLGMINGVATGAMESRERFLLSNMLNSSTTMAGQIIPLICIHIWGPQLTVVLPSIVLSRLGMIMLSYCVVMALEWPIRPLDFDVTWLKRLLGYGSWVSISSLINPLLDTSNQLIIGATLGVTSVGQYTVPMNLAMRSQVVATALARTLFPRLSRAERGEAVDLTRRATSSLTYGFGMICAPGIVFSGAFLHMWVGGNFADVSRPVAEILMFGAWTNGIAFLPYGLLQGQGRPHITAKVSMVEILPFFCVLWLFIKWWGLPGAAAAWTLRVTINLIALYLLSDCLSRQTWRLVPGMMIMTGALIVSLLVPMSLLVSAGAAAVVGLAMAFAAYRLDPGLHEMVHRLVPRAGGKPRVTITG</sequence>
<dbReference type="PANTHER" id="PTHR30250">
    <property type="entry name" value="PST FAMILY PREDICTED COLANIC ACID TRANSPORTER"/>
    <property type="match status" value="1"/>
</dbReference>
<keyword evidence="5 6" id="KW-0472">Membrane</keyword>
<evidence type="ECO:0000256" key="2">
    <source>
        <dbReference type="ARBA" id="ARBA00022475"/>
    </source>
</evidence>
<evidence type="ECO:0000256" key="1">
    <source>
        <dbReference type="ARBA" id="ARBA00004651"/>
    </source>
</evidence>
<dbReference type="EMBL" id="AB059427">
    <property type="protein sequence ID" value="BAB88847.1"/>
    <property type="molecule type" value="Genomic_DNA"/>
</dbReference>
<protein>
    <submittedName>
        <fullName evidence="7">Putative transporter</fullName>
    </submittedName>
</protein>
<proteinExistence type="predicted"/>
<feature type="transmembrane region" description="Helical" evidence="6">
    <location>
        <begin position="185"/>
        <end position="205"/>
    </location>
</feature>
<dbReference type="GO" id="GO:0005886">
    <property type="term" value="C:plasma membrane"/>
    <property type="evidence" value="ECO:0007669"/>
    <property type="project" value="UniProtKB-SubCell"/>
</dbReference>
<evidence type="ECO:0000256" key="4">
    <source>
        <dbReference type="ARBA" id="ARBA00022989"/>
    </source>
</evidence>
<feature type="transmembrane region" description="Helical" evidence="6">
    <location>
        <begin position="398"/>
        <end position="416"/>
    </location>
</feature>
<dbReference type="CDD" id="cd13128">
    <property type="entry name" value="MATE_Wzx_like"/>
    <property type="match status" value="1"/>
</dbReference>
<dbReference type="AlphaFoldDB" id="Q8RR82"/>
<dbReference type="Pfam" id="PF13440">
    <property type="entry name" value="Polysacc_synt_3"/>
    <property type="match status" value="1"/>
</dbReference>
<feature type="transmembrane region" description="Helical" evidence="6">
    <location>
        <begin position="12"/>
        <end position="35"/>
    </location>
</feature>
<evidence type="ECO:0000313" key="7">
    <source>
        <dbReference type="EMBL" id="BAB88847.1"/>
    </source>
</evidence>
<feature type="transmembrane region" description="Helical" evidence="6">
    <location>
        <begin position="340"/>
        <end position="361"/>
    </location>
</feature>
<reference evidence="7" key="2">
    <citation type="journal article" date="2002" name="Biosci. Biotechnol. Biochem.">
        <title>Effects of acetan on production of bacterial cellulose by Acetobacter xylinum.</title>
        <authorList>
            <person name="Ishida T."/>
            <person name="Sugano Y."/>
            <person name="Nakai T."/>
            <person name="Shoda M."/>
        </authorList>
    </citation>
    <scope>NUCLEOTIDE SEQUENCE</scope>
    <source>
        <strain evidence="7">BPR 2001</strain>
    </source>
</reference>
<keyword evidence="2" id="KW-1003">Cell membrane</keyword>
<feature type="transmembrane region" description="Helical" evidence="6">
    <location>
        <begin position="126"/>
        <end position="147"/>
    </location>
</feature>
<dbReference type="InterPro" id="IPR050833">
    <property type="entry name" value="Poly_Biosynth_Transport"/>
</dbReference>